<evidence type="ECO:0000256" key="1">
    <source>
        <dbReference type="SAM" id="MobiDB-lite"/>
    </source>
</evidence>
<feature type="compositionally biased region" description="Polar residues" evidence="1">
    <location>
        <begin position="28"/>
        <end position="41"/>
    </location>
</feature>
<name>C6SW50_SOYBN</name>
<dbReference type="AlphaFoldDB" id="C6SW50"/>
<dbReference type="EMBL" id="BT089393">
    <property type="protein sequence ID" value="ACU13473.1"/>
    <property type="molecule type" value="mRNA"/>
</dbReference>
<evidence type="ECO:0000313" key="2">
    <source>
        <dbReference type="EMBL" id="ACU13473.1"/>
    </source>
</evidence>
<sequence length="126" mass="14036">MIIATENKKHEGVWSQLSRERKVGPFTVTKTSEPARPTESSKSTEPRRPTHITIKPRTHSSKGKPIVANSREPIPEEVLLVLQTCVIGHVSGTCNHDKGKNHQDAPPSHFSLHNTFFLTVLHAIYA</sequence>
<feature type="region of interest" description="Disordered" evidence="1">
    <location>
        <begin position="1"/>
        <end position="68"/>
    </location>
</feature>
<proteinExistence type="evidence at transcript level"/>
<reference evidence="2" key="1">
    <citation type="submission" date="2009-08" db="EMBL/GenBank/DDBJ databases">
        <authorList>
            <person name="Cheung F."/>
            <person name="Xiao Y."/>
            <person name="Chan A."/>
            <person name="Moskal W."/>
            <person name="Town C.D."/>
        </authorList>
    </citation>
    <scope>NUCLEOTIDE SEQUENCE</scope>
</reference>
<organism evidence="2">
    <name type="scientific">Glycine max</name>
    <name type="common">Soybean</name>
    <name type="synonym">Glycine hispida</name>
    <dbReference type="NCBI Taxonomy" id="3847"/>
    <lineage>
        <taxon>Eukaryota</taxon>
        <taxon>Viridiplantae</taxon>
        <taxon>Streptophyta</taxon>
        <taxon>Embryophyta</taxon>
        <taxon>Tracheophyta</taxon>
        <taxon>Spermatophyta</taxon>
        <taxon>Magnoliopsida</taxon>
        <taxon>eudicotyledons</taxon>
        <taxon>Gunneridae</taxon>
        <taxon>Pentapetalae</taxon>
        <taxon>rosids</taxon>
        <taxon>fabids</taxon>
        <taxon>Fabales</taxon>
        <taxon>Fabaceae</taxon>
        <taxon>Papilionoideae</taxon>
        <taxon>50 kb inversion clade</taxon>
        <taxon>NPAAA clade</taxon>
        <taxon>indigoferoid/millettioid clade</taxon>
        <taxon>Phaseoleae</taxon>
        <taxon>Glycine</taxon>
        <taxon>Glycine subgen. Soja</taxon>
    </lineage>
</organism>
<protein>
    <submittedName>
        <fullName evidence="2">Uncharacterized protein</fullName>
    </submittedName>
</protein>
<accession>C6SW50</accession>
<feature type="compositionally biased region" description="Basic and acidic residues" evidence="1">
    <location>
        <begin position="1"/>
        <end position="23"/>
    </location>
</feature>